<sequence length="87" mass="9698">MKLSIFYVGLARRVKENPLTIIITEQILYGVKIENSVCDPFTDGLSPIGILLCILVFDFAPKKCSILWGEYTSRALIAVRHSKANLA</sequence>
<dbReference type="AlphaFoldDB" id="A0A370IPU3"/>
<evidence type="ECO:0000313" key="1">
    <source>
        <dbReference type="EMBL" id="RDI72666.1"/>
    </source>
</evidence>
<organism evidence="1 2">
    <name type="scientific">Halopelagius longus</name>
    <dbReference type="NCBI Taxonomy" id="1236180"/>
    <lineage>
        <taxon>Archaea</taxon>
        <taxon>Methanobacteriati</taxon>
        <taxon>Methanobacteriota</taxon>
        <taxon>Stenosarchaea group</taxon>
        <taxon>Halobacteria</taxon>
        <taxon>Halobacteriales</taxon>
        <taxon>Haloferacaceae</taxon>
    </lineage>
</organism>
<reference evidence="1 2" key="1">
    <citation type="submission" date="2018-07" db="EMBL/GenBank/DDBJ databases">
        <title>Genome sequence of extremly halophilic archaeon Halopelagius longus strain BC12-B1.</title>
        <authorList>
            <person name="Zhang X."/>
        </authorList>
    </citation>
    <scope>NUCLEOTIDE SEQUENCE [LARGE SCALE GENOMIC DNA]</scope>
    <source>
        <strain evidence="1 2">BC12-B1</strain>
    </source>
</reference>
<protein>
    <submittedName>
        <fullName evidence="1">Uncharacterized protein</fullName>
    </submittedName>
</protein>
<dbReference type="Proteomes" id="UP000255421">
    <property type="component" value="Unassembled WGS sequence"/>
</dbReference>
<gene>
    <name evidence="1" type="ORF">DWB78_13560</name>
</gene>
<dbReference type="EMBL" id="QQST01000001">
    <property type="protein sequence ID" value="RDI72666.1"/>
    <property type="molecule type" value="Genomic_DNA"/>
</dbReference>
<keyword evidence="2" id="KW-1185">Reference proteome</keyword>
<proteinExistence type="predicted"/>
<comment type="caution">
    <text evidence="1">The sequence shown here is derived from an EMBL/GenBank/DDBJ whole genome shotgun (WGS) entry which is preliminary data.</text>
</comment>
<name>A0A370IPU3_9EURY</name>
<evidence type="ECO:0000313" key="2">
    <source>
        <dbReference type="Proteomes" id="UP000255421"/>
    </source>
</evidence>
<accession>A0A370IPU3</accession>